<evidence type="ECO:0000313" key="3">
    <source>
        <dbReference type="EMBL" id="SFJ85588.1"/>
    </source>
</evidence>
<dbReference type="RefSeq" id="WP_093231597.1">
    <property type="nucleotide sequence ID" value="NZ_FORR01000027.1"/>
</dbReference>
<evidence type="ECO:0000313" key="4">
    <source>
        <dbReference type="Proteomes" id="UP000199545"/>
    </source>
</evidence>
<dbReference type="OrthoDB" id="190500at2"/>
<dbReference type="GO" id="GO:0051607">
    <property type="term" value="P:defense response to virus"/>
    <property type="evidence" value="ECO:0007669"/>
    <property type="project" value="UniProtKB-KW"/>
</dbReference>
<gene>
    <name evidence="3" type="ORF">SAMN05421852_12719</name>
</gene>
<feature type="domain" description="CRISPR type III-associated protein" evidence="2">
    <location>
        <begin position="17"/>
        <end position="168"/>
    </location>
</feature>
<organism evidence="3 4">
    <name type="scientific">Thermoflavimicrobium dichotomicum</name>
    <dbReference type="NCBI Taxonomy" id="46223"/>
    <lineage>
        <taxon>Bacteria</taxon>
        <taxon>Bacillati</taxon>
        <taxon>Bacillota</taxon>
        <taxon>Bacilli</taxon>
        <taxon>Bacillales</taxon>
        <taxon>Thermoactinomycetaceae</taxon>
        <taxon>Thermoflavimicrobium</taxon>
    </lineage>
</organism>
<dbReference type="Proteomes" id="UP000199545">
    <property type="component" value="Unassembled WGS sequence"/>
</dbReference>
<sequence>MSEQSIPEKVPVLHTRFRIVTPMFINGIYPQKAELRLPSVKGCLRFWFRAIHPGYFLQTDKRKKAPTLEEAIFGSAQHGQSRFLMHLSKHSLRHVPYTVTNHKRSFFVVRGVPKHYFPPGQSFSLSFAFRPTEVSWMKQVYQAVLASTWLLGNIGGLGTRTRRGYGALLLEDWQPYDAEGYPPISEWLSSLPQLHQVSTIDEWIQQIRQGLQTIRSWFLAPERPVQHVSQRFPNTRLSQRARLYYRPQEFDSEEAARQEGERVLHAFANEASERFHRLVLGLPMYLQGTQYHAAPPEEFKSKHAKHAKHVKRMASPIWLRIIPIQQTYTPIFLLPQTSLPAVKGLPDHSLQQSYQLLQEHLKELGYEEVWLS</sequence>
<keyword evidence="4" id="KW-1185">Reference proteome</keyword>
<evidence type="ECO:0000259" key="2">
    <source>
        <dbReference type="Pfam" id="PF03787"/>
    </source>
</evidence>
<dbReference type="EMBL" id="FORR01000027">
    <property type="protein sequence ID" value="SFJ85588.1"/>
    <property type="molecule type" value="Genomic_DNA"/>
</dbReference>
<evidence type="ECO:0000256" key="1">
    <source>
        <dbReference type="ARBA" id="ARBA00023118"/>
    </source>
</evidence>
<dbReference type="STRING" id="46223.SAMN05421852_12719"/>
<accession>A0A1I3UQI2</accession>
<dbReference type="NCBIfam" id="TIGR01894">
    <property type="entry name" value="cas_TM1795_cmr1"/>
    <property type="match status" value="1"/>
</dbReference>
<dbReference type="InterPro" id="IPR005537">
    <property type="entry name" value="RAMP_III_fam"/>
</dbReference>
<proteinExistence type="predicted"/>
<reference evidence="3 4" key="1">
    <citation type="submission" date="2016-10" db="EMBL/GenBank/DDBJ databases">
        <authorList>
            <person name="de Groot N.N."/>
        </authorList>
    </citation>
    <scope>NUCLEOTIDE SEQUENCE [LARGE SCALE GENOMIC DNA]</scope>
    <source>
        <strain evidence="3 4">DSM 44778</strain>
    </source>
</reference>
<protein>
    <submittedName>
        <fullName evidence="3">CRISPR type III-B/RAMP module RAMP protein Cmr1</fullName>
    </submittedName>
</protein>
<dbReference type="AlphaFoldDB" id="A0A1I3UQI2"/>
<dbReference type="Pfam" id="PF03787">
    <property type="entry name" value="RAMPs"/>
    <property type="match status" value="1"/>
</dbReference>
<dbReference type="InterPro" id="IPR007522">
    <property type="entry name" value="CRISPR-assoc_prot_TM1795"/>
</dbReference>
<keyword evidence="1" id="KW-0051">Antiviral defense</keyword>
<name>A0A1I3UQI2_9BACL</name>